<dbReference type="PANTHER" id="PTHR30537">
    <property type="entry name" value="HTH-TYPE TRANSCRIPTIONAL REGULATOR"/>
    <property type="match status" value="1"/>
</dbReference>
<keyword evidence="4" id="KW-0804">Transcription</keyword>
<organism evidence="6 7">
    <name type="scientific">Thelohanellus kitauei</name>
    <name type="common">Myxosporean</name>
    <dbReference type="NCBI Taxonomy" id="669202"/>
    <lineage>
        <taxon>Eukaryota</taxon>
        <taxon>Metazoa</taxon>
        <taxon>Cnidaria</taxon>
        <taxon>Myxozoa</taxon>
        <taxon>Myxosporea</taxon>
        <taxon>Bivalvulida</taxon>
        <taxon>Platysporina</taxon>
        <taxon>Myxobolidae</taxon>
        <taxon>Thelohanellus</taxon>
    </lineage>
</organism>
<dbReference type="AlphaFoldDB" id="A0A0C2IZH6"/>
<proteinExistence type="inferred from homology"/>
<keyword evidence="7" id="KW-1185">Reference proteome</keyword>
<evidence type="ECO:0000313" key="6">
    <source>
        <dbReference type="EMBL" id="KII62197.1"/>
    </source>
</evidence>
<keyword evidence="3" id="KW-0238">DNA-binding</keyword>
<evidence type="ECO:0000256" key="4">
    <source>
        <dbReference type="ARBA" id="ARBA00023163"/>
    </source>
</evidence>
<dbReference type="GO" id="GO:0003700">
    <property type="term" value="F:DNA-binding transcription factor activity"/>
    <property type="evidence" value="ECO:0007669"/>
    <property type="project" value="InterPro"/>
</dbReference>
<dbReference type="EMBL" id="JWZT01005091">
    <property type="protein sequence ID" value="KII62197.1"/>
    <property type="molecule type" value="Genomic_DNA"/>
</dbReference>
<dbReference type="Pfam" id="PF00126">
    <property type="entry name" value="HTH_1"/>
    <property type="match status" value="1"/>
</dbReference>
<dbReference type="Gene3D" id="3.40.190.10">
    <property type="entry name" value="Periplasmic binding protein-like II"/>
    <property type="match status" value="2"/>
</dbReference>
<dbReference type="SUPFAM" id="SSF53850">
    <property type="entry name" value="Periplasmic binding protein-like II"/>
    <property type="match status" value="1"/>
</dbReference>
<evidence type="ECO:0000313" key="7">
    <source>
        <dbReference type="Proteomes" id="UP000031668"/>
    </source>
</evidence>
<comment type="similarity">
    <text evidence="1">Belongs to the LysR transcriptional regulatory family.</text>
</comment>
<evidence type="ECO:0000256" key="3">
    <source>
        <dbReference type="ARBA" id="ARBA00023125"/>
    </source>
</evidence>
<dbReference type="InterPro" id="IPR036390">
    <property type="entry name" value="WH_DNA-bd_sf"/>
</dbReference>
<dbReference type="Gene3D" id="1.10.10.10">
    <property type="entry name" value="Winged helix-like DNA-binding domain superfamily/Winged helix DNA-binding domain"/>
    <property type="match status" value="1"/>
</dbReference>
<feature type="domain" description="HTH lysR-type" evidence="5">
    <location>
        <begin position="5"/>
        <end position="62"/>
    </location>
</feature>
<dbReference type="GO" id="GO:0043565">
    <property type="term" value="F:sequence-specific DNA binding"/>
    <property type="evidence" value="ECO:0007669"/>
    <property type="project" value="TreeGrafter"/>
</dbReference>
<dbReference type="PANTHER" id="PTHR30537:SF5">
    <property type="entry name" value="HTH-TYPE TRANSCRIPTIONAL ACTIVATOR TTDR-RELATED"/>
    <property type="match status" value="1"/>
</dbReference>
<sequence>MSHNIPLSSLRTFIEVSRQGSMKLAAEKMCITTGAVSQQIRHLEEQMGIKLFSRQGKRLMLSIPGLSLRDAVGRGFEEIENGWAKIVPPVQNQLVISALPVIAYRWLLPYLNSFQQQNPRISLSLRACQSEEQLKIDNADIWLALSIFPDDNLSSVPLWKSARIPVCRPALLNGATITQPDQLLQYPLLKNISLNCWNEWFALNNVKRVADSRGGCFDDEFGLINAALLQQGVALVHEQFVRAELENGTLVRLLPDFPTAYSTCQFMYREGTRRHWMVQRFMEWLTGICHQTGCSETLIVPPPRTDCEEKYREAG</sequence>
<dbReference type="Pfam" id="PF03466">
    <property type="entry name" value="LysR_substrate"/>
    <property type="match status" value="1"/>
</dbReference>
<dbReference type="InterPro" id="IPR058163">
    <property type="entry name" value="LysR-type_TF_proteobact-type"/>
</dbReference>
<keyword evidence="2" id="KW-0805">Transcription regulation</keyword>
<accession>A0A0C2IZH6</accession>
<dbReference type="GO" id="GO:0006351">
    <property type="term" value="P:DNA-templated transcription"/>
    <property type="evidence" value="ECO:0007669"/>
    <property type="project" value="TreeGrafter"/>
</dbReference>
<name>A0A0C2IZH6_THEKT</name>
<protein>
    <submittedName>
        <fullName evidence="6">Glycine cleavage system transcriptional activator</fullName>
    </submittedName>
</protein>
<dbReference type="InterPro" id="IPR000847">
    <property type="entry name" value="LysR_HTH_N"/>
</dbReference>
<dbReference type="InterPro" id="IPR036388">
    <property type="entry name" value="WH-like_DNA-bd_sf"/>
</dbReference>
<evidence type="ECO:0000259" key="5">
    <source>
        <dbReference type="PROSITE" id="PS50931"/>
    </source>
</evidence>
<gene>
    <name evidence="6" type="ORF">RF11_01172</name>
</gene>
<dbReference type="PROSITE" id="PS50931">
    <property type="entry name" value="HTH_LYSR"/>
    <property type="match status" value="1"/>
</dbReference>
<dbReference type="OMA" id="YLMIPER"/>
<comment type="caution">
    <text evidence="6">The sequence shown here is derived from an EMBL/GenBank/DDBJ whole genome shotgun (WGS) entry which is preliminary data.</text>
</comment>
<dbReference type="InterPro" id="IPR005119">
    <property type="entry name" value="LysR_subst-bd"/>
</dbReference>
<dbReference type="OrthoDB" id="8123202at2759"/>
<dbReference type="SUPFAM" id="SSF46785">
    <property type="entry name" value="Winged helix' DNA-binding domain"/>
    <property type="match status" value="1"/>
</dbReference>
<evidence type="ECO:0000256" key="2">
    <source>
        <dbReference type="ARBA" id="ARBA00023015"/>
    </source>
</evidence>
<evidence type="ECO:0000256" key="1">
    <source>
        <dbReference type="ARBA" id="ARBA00009437"/>
    </source>
</evidence>
<reference evidence="6 7" key="1">
    <citation type="journal article" date="2014" name="Genome Biol. Evol.">
        <title>The genome of the myxosporean Thelohanellus kitauei shows adaptations to nutrient acquisition within its fish host.</title>
        <authorList>
            <person name="Yang Y."/>
            <person name="Xiong J."/>
            <person name="Zhou Z."/>
            <person name="Huo F."/>
            <person name="Miao W."/>
            <person name="Ran C."/>
            <person name="Liu Y."/>
            <person name="Zhang J."/>
            <person name="Feng J."/>
            <person name="Wang M."/>
            <person name="Wang M."/>
            <person name="Wang L."/>
            <person name="Yao B."/>
        </authorList>
    </citation>
    <scope>NUCLEOTIDE SEQUENCE [LARGE SCALE GENOMIC DNA]</scope>
    <source>
        <strain evidence="6">Wuqing</strain>
    </source>
</reference>
<dbReference type="Proteomes" id="UP000031668">
    <property type="component" value="Unassembled WGS sequence"/>
</dbReference>